<dbReference type="CDD" id="cd00431">
    <property type="entry name" value="cysteine_hydrolases"/>
    <property type="match status" value="1"/>
</dbReference>
<dbReference type="SUPFAM" id="SSF52499">
    <property type="entry name" value="Isochorismatase-like hydrolases"/>
    <property type="match status" value="1"/>
</dbReference>
<dbReference type="PANTHER" id="PTHR43540:SF1">
    <property type="entry name" value="ISOCHORISMATASE HYDROLASE"/>
    <property type="match status" value="1"/>
</dbReference>
<organism evidence="5 6">
    <name type="scientific">Aspergillus ellipticus CBS 707.79</name>
    <dbReference type="NCBI Taxonomy" id="1448320"/>
    <lineage>
        <taxon>Eukaryota</taxon>
        <taxon>Fungi</taxon>
        <taxon>Dikarya</taxon>
        <taxon>Ascomycota</taxon>
        <taxon>Pezizomycotina</taxon>
        <taxon>Eurotiomycetes</taxon>
        <taxon>Eurotiomycetidae</taxon>
        <taxon>Eurotiales</taxon>
        <taxon>Aspergillaceae</taxon>
        <taxon>Aspergillus</taxon>
        <taxon>Aspergillus subgen. Circumdati</taxon>
    </lineage>
</organism>
<dbReference type="GO" id="GO:0016787">
    <property type="term" value="F:hydrolase activity"/>
    <property type="evidence" value="ECO:0007669"/>
    <property type="project" value="UniProtKB-KW"/>
</dbReference>
<keyword evidence="2 5" id="KW-0378">Hydrolase</keyword>
<feature type="domain" description="Isochorismatase-like" evidence="4">
    <location>
        <begin position="43"/>
        <end position="203"/>
    </location>
</feature>
<name>A0A319DBV7_9EURO</name>
<reference evidence="5 6" key="1">
    <citation type="submission" date="2018-02" db="EMBL/GenBank/DDBJ databases">
        <title>The genomes of Aspergillus section Nigri reveals drivers in fungal speciation.</title>
        <authorList>
            <consortium name="DOE Joint Genome Institute"/>
            <person name="Vesth T.C."/>
            <person name="Nybo J."/>
            <person name="Theobald S."/>
            <person name="Brandl J."/>
            <person name="Frisvad J.C."/>
            <person name="Nielsen K.F."/>
            <person name="Lyhne E.K."/>
            <person name="Kogle M.E."/>
            <person name="Kuo A."/>
            <person name="Riley R."/>
            <person name="Clum A."/>
            <person name="Nolan M."/>
            <person name="Lipzen A."/>
            <person name="Salamov A."/>
            <person name="Henrissat B."/>
            <person name="Wiebenga A."/>
            <person name="De vries R.P."/>
            <person name="Grigoriev I.V."/>
            <person name="Mortensen U.H."/>
            <person name="Andersen M.R."/>
            <person name="Baker S.E."/>
        </authorList>
    </citation>
    <scope>NUCLEOTIDE SEQUENCE [LARGE SCALE GENOMIC DNA]</scope>
    <source>
        <strain evidence="5 6">CBS 707.79</strain>
    </source>
</reference>
<evidence type="ECO:0000259" key="4">
    <source>
        <dbReference type="Pfam" id="PF00857"/>
    </source>
</evidence>
<dbReference type="InterPro" id="IPR000868">
    <property type="entry name" value="Isochorismatase-like_dom"/>
</dbReference>
<dbReference type="Gene3D" id="3.40.50.850">
    <property type="entry name" value="Isochorismatase-like"/>
    <property type="match status" value="1"/>
</dbReference>
<dbReference type="AlphaFoldDB" id="A0A319DBV7"/>
<dbReference type="Pfam" id="PF00857">
    <property type="entry name" value="Isochorismatase"/>
    <property type="match status" value="1"/>
</dbReference>
<protein>
    <submittedName>
        <fullName evidence="5">Cysteine hydrolase family protein</fullName>
    </submittedName>
</protein>
<dbReference type="OrthoDB" id="1739143at2759"/>
<evidence type="ECO:0000256" key="3">
    <source>
        <dbReference type="SAM" id="SignalP"/>
    </source>
</evidence>
<dbReference type="VEuPathDB" id="FungiDB:BO71DRAFT_419238"/>
<sequence>MMFKSTLACLALAAGALTASPGSSLNITPTVTDASLSFGEHYAVLNLDLINDLVAAVNTTQAGAAWINNTATWIDAVHKQTPPPLSIFSRIYFSNVQRPEIGPDTPFGQAVASLGNLTESSPGSQLYPAFKPLENWDVIIQKARYYAGAGNPLEEILSSQKIDTVILSGLRTSGVVLSTAIRLFDLNYQVYVISNNTFETSSTYSSQNQKIILEGILPLLPVNVITIEQAIDALSRSGPAVY</sequence>
<keyword evidence="6" id="KW-1185">Reference proteome</keyword>
<dbReference type="PANTHER" id="PTHR43540">
    <property type="entry name" value="PEROXYUREIDOACRYLATE/UREIDOACRYLATE AMIDOHYDROLASE-RELATED"/>
    <property type="match status" value="1"/>
</dbReference>
<dbReference type="InterPro" id="IPR036380">
    <property type="entry name" value="Isochorismatase-like_sf"/>
</dbReference>
<comment type="similarity">
    <text evidence="1">Belongs to the isochorismatase family.</text>
</comment>
<evidence type="ECO:0000256" key="2">
    <source>
        <dbReference type="ARBA" id="ARBA00022801"/>
    </source>
</evidence>
<feature type="chain" id="PRO_5016334881" evidence="3">
    <location>
        <begin position="25"/>
        <end position="242"/>
    </location>
</feature>
<evidence type="ECO:0000313" key="6">
    <source>
        <dbReference type="Proteomes" id="UP000247810"/>
    </source>
</evidence>
<dbReference type="EMBL" id="KZ825868">
    <property type="protein sequence ID" value="PYH94634.1"/>
    <property type="molecule type" value="Genomic_DNA"/>
</dbReference>
<feature type="signal peptide" evidence="3">
    <location>
        <begin position="1"/>
        <end position="24"/>
    </location>
</feature>
<gene>
    <name evidence="5" type="ORF">BO71DRAFT_419238</name>
</gene>
<evidence type="ECO:0000256" key="1">
    <source>
        <dbReference type="ARBA" id="ARBA00006336"/>
    </source>
</evidence>
<dbReference type="InterPro" id="IPR050272">
    <property type="entry name" value="Isochorismatase-like_hydrls"/>
</dbReference>
<evidence type="ECO:0000313" key="5">
    <source>
        <dbReference type="EMBL" id="PYH94634.1"/>
    </source>
</evidence>
<proteinExistence type="inferred from homology"/>
<dbReference type="Proteomes" id="UP000247810">
    <property type="component" value="Unassembled WGS sequence"/>
</dbReference>
<keyword evidence="3" id="KW-0732">Signal</keyword>
<accession>A0A319DBV7</accession>